<evidence type="ECO:0000259" key="1">
    <source>
        <dbReference type="Pfam" id="PF13392"/>
    </source>
</evidence>
<evidence type="ECO:0000313" key="3">
    <source>
        <dbReference type="Proteomes" id="UP000664859"/>
    </source>
</evidence>
<dbReference type="AlphaFoldDB" id="A0A835ZGR4"/>
<reference evidence="2" key="1">
    <citation type="submission" date="2021-02" db="EMBL/GenBank/DDBJ databases">
        <title>First Annotated Genome of the Yellow-green Alga Tribonema minus.</title>
        <authorList>
            <person name="Mahan K.M."/>
        </authorList>
    </citation>
    <scope>NUCLEOTIDE SEQUENCE</scope>
    <source>
        <strain evidence="2">UTEX B ZZ1240</strain>
    </source>
</reference>
<dbReference type="InterPro" id="IPR003615">
    <property type="entry name" value="HNH_nuc"/>
</dbReference>
<keyword evidence="3" id="KW-1185">Reference proteome</keyword>
<name>A0A835ZGR4_9STRA</name>
<protein>
    <recommendedName>
        <fullName evidence="1">HNH nuclease domain-containing protein</fullName>
    </recommendedName>
</protein>
<dbReference type="InterPro" id="IPR044925">
    <property type="entry name" value="His-Me_finger_sf"/>
</dbReference>
<dbReference type="OrthoDB" id="430296at2759"/>
<dbReference type="EMBL" id="JAFCMP010000004">
    <property type="protein sequence ID" value="KAG5192586.1"/>
    <property type="molecule type" value="Genomic_DNA"/>
</dbReference>
<organism evidence="2 3">
    <name type="scientific">Tribonema minus</name>
    <dbReference type="NCBI Taxonomy" id="303371"/>
    <lineage>
        <taxon>Eukaryota</taxon>
        <taxon>Sar</taxon>
        <taxon>Stramenopiles</taxon>
        <taxon>Ochrophyta</taxon>
        <taxon>PX clade</taxon>
        <taxon>Xanthophyceae</taxon>
        <taxon>Tribonematales</taxon>
        <taxon>Tribonemataceae</taxon>
        <taxon>Tribonema</taxon>
    </lineage>
</organism>
<sequence length="340" mass="37993">MAAAASERWQEYPAVIAYEVSTEGKMRNKTTRKELSQYIMPNGYVQMSLEFKGVRTKVLLNCAVLETFVGPRPSDKHKAHIINGDRSDCRLINLEWQTETNINKEIDNSVRKGMMHQYTATHTITGEKRVYESKDAAMKAAGCGRKRIDSAIKNIDAIDGFVYERTDKVTPSPDALIAEIEGHPDCLVSSDGLIWKSRSGWTKGSMKSTGYYSITFGTKEKRVHRLVAAAFLAPPADENAQVNHIDGDTTNNHIDNLEYVTAAGNTQHAVDTGLLDCRVPVRQMLDGVLVKEWDSIREASKAMAEQNLTKNWKSASTAISHVISLEHIQTRAYGFGWERI</sequence>
<gene>
    <name evidence="2" type="ORF">JKP88DRAFT_284263</name>
</gene>
<feature type="domain" description="HNH nuclease" evidence="1">
    <location>
        <begin position="222"/>
        <end position="266"/>
    </location>
</feature>
<comment type="caution">
    <text evidence="2">The sequence shown here is derived from an EMBL/GenBank/DDBJ whole genome shotgun (WGS) entry which is preliminary data.</text>
</comment>
<dbReference type="Proteomes" id="UP000664859">
    <property type="component" value="Unassembled WGS sequence"/>
</dbReference>
<dbReference type="Gene3D" id="3.90.75.20">
    <property type="match status" value="2"/>
</dbReference>
<evidence type="ECO:0000313" key="2">
    <source>
        <dbReference type="EMBL" id="KAG5192586.1"/>
    </source>
</evidence>
<accession>A0A835ZGR4</accession>
<dbReference type="SUPFAM" id="SSF54060">
    <property type="entry name" value="His-Me finger endonucleases"/>
    <property type="match status" value="2"/>
</dbReference>
<dbReference type="Pfam" id="PF13392">
    <property type="entry name" value="HNH_3"/>
    <property type="match status" value="1"/>
</dbReference>
<proteinExistence type="predicted"/>